<reference evidence="4" key="1">
    <citation type="submission" date="2016-10" db="EMBL/GenBank/DDBJ databases">
        <authorList>
            <person name="Varghese N."/>
            <person name="Submissions S."/>
        </authorList>
    </citation>
    <scope>NUCLEOTIDE SEQUENCE [LARGE SCALE GENOMIC DNA]</scope>
    <source>
        <strain evidence="4">IBRC-M 10043</strain>
    </source>
</reference>
<gene>
    <name evidence="3" type="ORF">SAMN05216388_100449</name>
</gene>
<dbReference type="InterPro" id="IPR058285">
    <property type="entry name" value="DUF7979"/>
</dbReference>
<proteinExistence type="predicted"/>
<evidence type="ECO:0000259" key="2">
    <source>
        <dbReference type="Pfam" id="PF25934"/>
    </source>
</evidence>
<dbReference type="OrthoDB" id="236793at2157"/>
<dbReference type="Pfam" id="PF25934">
    <property type="entry name" value="DUF7979"/>
    <property type="match status" value="1"/>
</dbReference>
<feature type="transmembrane region" description="Helical" evidence="1">
    <location>
        <begin position="7"/>
        <end position="28"/>
    </location>
</feature>
<evidence type="ECO:0000313" key="4">
    <source>
        <dbReference type="Proteomes" id="UP000198775"/>
    </source>
</evidence>
<dbReference type="AlphaFoldDB" id="A0A1H8I384"/>
<keyword evidence="1" id="KW-1133">Transmembrane helix</keyword>
<keyword evidence="4" id="KW-1185">Reference proteome</keyword>
<accession>A0A1H8I384</accession>
<dbReference type="EMBL" id="FOCX01000004">
    <property type="protein sequence ID" value="SEN62318.1"/>
    <property type="molecule type" value="Genomic_DNA"/>
</dbReference>
<organism evidence="3 4">
    <name type="scientific">Halorientalis persicus</name>
    <dbReference type="NCBI Taxonomy" id="1367881"/>
    <lineage>
        <taxon>Archaea</taxon>
        <taxon>Methanobacteriati</taxon>
        <taxon>Methanobacteriota</taxon>
        <taxon>Stenosarchaea group</taxon>
        <taxon>Halobacteria</taxon>
        <taxon>Halobacteriales</taxon>
        <taxon>Haloarculaceae</taxon>
        <taxon>Halorientalis</taxon>
    </lineage>
</organism>
<protein>
    <recommendedName>
        <fullName evidence="2">DUF7979 domain-containing protein</fullName>
    </recommendedName>
</protein>
<name>A0A1H8I384_9EURY</name>
<feature type="transmembrane region" description="Helical" evidence="1">
    <location>
        <begin position="119"/>
        <end position="145"/>
    </location>
</feature>
<evidence type="ECO:0000313" key="3">
    <source>
        <dbReference type="EMBL" id="SEN62318.1"/>
    </source>
</evidence>
<feature type="domain" description="DUF7979" evidence="2">
    <location>
        <begin position="50"/>
        <end position="111"/>
    </location>
</feature>
<keyword evidence="1" id="KW-0812">Transmembrane</keyword>
<keyword evidence="1" id="KW-0472">Membrane</keyword>
<dbReference type="Proteomes" id="UP000198775">
    <property type="component" value="Unassembled WGS sequence"/>
</dbReference>
<evidence type="ECO:0000256" key="1">
    <source>
        <dbReference type="SAM" id="Phobius"/>
    </source>
</evidence>
<sequence length="151" mass="16746">MDLGRGRLMVFVGVVLIVAVAAGGFVLWDTDFVHRGEPASDEFNASQKGHLRYANLSERGRTIVDRTVERGEYVVESEGETAPDFRYTTDHSGPGIGWYLVQRDGRVHEITTYRDSPGFVAPVLTMVVLFPLAMLGSALLAFGAWRQRNDD</sequence>
<dbReference type="RefSeq" id="WP_092658518.1">
    <property type="nucleotide sequence ID" value="NZ_FOCX01000004.1"/>
</dbReference>